<feature type="transmembrane region" description="Helical" evidence="1">
    <location>
        <begin position="165"/>
        <end position="186"/>
    </location>
</feature>
<dbReference type="Proteomes" id="UP000029629">
    <property type="component" value="Unassembled WGS sequence"/>
</dbReference>
<keyword evidence="1" id="KW-0812">Transmembrane</keyword>
<feature type="transmembrane region" description="Helical" evidence="1">
    <location>
        <begin position="23"/>
        <end position="40"/>
    </location>
</feature>
<reference evidence="2 3" key="1">
    <citation type="submission" date="2014-07" db="EMBL/GenBank/DDBJ databases">
        <authorList>
            <person name="McCorrison J."/>
            <person name="Sanka R."/>
            <person name="Torralba M."/>
            <person name="Gillis M."/>
            <person name="Haft D.H."/>
            <person name="Methe B."/>
            <person name="Sutton G."/>
            <person name="Nelson K.E."/>
        </authorList>
    </citation>
    <scope>NUCLEOTIDE SEQUENCE [LARGE SCALE GENOMIC DNA]</scope>
    <source>
        <strain evidence="2 3">DNF00040</strain>
    </source>
</reference>
<dbReference type="InterPro" id="IPR003744">
    <property type="entry name" value="YhhQ"/>
</dbReference>
<keyword evidence="1" id="KW-0472">Membrane</keyword>
<dbReference type="EMBL" id="JRNI01000003">
    <property type="protein sequence ID" value="KGF32497.1"/>
    <property type="molecule type" value="Genomic_DNA"/>
</dbReference>
<feature type="transmembrane region" description="Helical" evidence="1">
    <location>
        <begin position="125"/>
        <end position="153"/>
    </location>
</feature>
<feature type="transmembrane region" description="Helical" evidence="1">
    <location>
        <begin position="79"/>
        <end position="95"/>
    </location>
</feature>
<accession>A0A096APE0</accession>
<keyword evidence="1" id="KW-0813">Transport</keyword>
<feature type="transmembrane region" description="Helical" evidence="1">
    <location>
        <begin position="46"/>
        <end position="67"/>
    </location>
</feature>
<dbReference type="NCBIfam" id="TIGR00697">
    <property type="entry name" value="queuosine precursor transporter"/>
    <property type="match status" value="2"/>
</dbReference>
<dbReference type="HAMAP" id="MF_02088">
    <property type="entry name" value="Q_prec_transport"/>
    <property type="match status" value="1"/>
</dbReference>
<evidence type="ECO:0000256" key="1">
    <source>
        <dbReference type="HAMAP-Rule" id="MF_02088"/>
    </source>
</evidence>
<evidence type="ECO:0000313" key="3">
    <source>
        <dbReference type="Proteomes" id="UP000029629"/>
    </source>
</evidence>
<dbReference type="GeneID" id="93428038"/>
<comment type="similarity">
    <text evidence="1">Belongs to the vitamin uptake transporter (VUT/ECF) (TC 2.A.88) family. Q precursor transporter subfamily.</text>
</comment>
<dbReference type="Pfam" id="PF02592">
    <property type="entry name" value="Vut_1"/>
    <property type="match status" value="1"/>
</dbReference>
<proteinExistence type="inferred from homology"/>
<dbReference type="RefSeq" id="WP_018026584.1">
    <property type="nucleotide sequence ID" value="NZ_JRNI01000003.1"/>
</dbReference>
<name>A0A096APE0_9BURK</name>
<comment type="subcellular location">
    <subcellularLocation>
        <location evidence="1">Cell inner membrane</location>
        <topology evidence="1">Multi-pass membrane protein</topology>
    </subcellularLocation>
</comment>
<protein>
    <recommendedName>
        <fullName evidence="1">Probable queuosine precursor transporter</fullName>
        <shortName evidence="1">Q precursor transporter</shortName>
    </recommendedName>
</protein>
<dbReference type="eggNOG" id="COG1738">
    <property type="taxonomic scope" value="Bacteria"/>
</dbReference>
<dbReference type="PANTHER" id="PTHR34300:SF1">
    <property type="entry name" value="QUEUOSINE PRECURSOR TRANSPORTER"/>
    <property type="match status" value="1"/>
</dbReference>
<organism evidence="2 3">
    <name type="scientific">Oligella urethralis DNF00040</name>
    <dbReference type="NCBI Taxonomy" id="1401065"/>
    <lineage>
        <taxon>Bacteria</taxon>
        <taxon>Pseudomonadati</taxon>
        <taxon>Pseudomonadota</taxon>
        <taxon>Betaproteobacteria</taxon>
        <taxon>Burkholderiales</taxon>
        <taxon>Alcaligenaceae</taxon>
        <taxon>Oligella</taxon>
    </lineage>
</organism>
<dbReference type="GO" id="GO:0022857">
    <property type="term" value="F:transmembrane transporter activity"/>
    <property type="evidence" value="ECO:0007669"/>
    <property type="project" value="UniProtKB-UniRule"/>
</dbReference>
<keyword evidence="1" id="KW-1003">Cell membrane</keyword>
<dbReference type="PANTHER" id="PTHR34300">
    <property type="entry name" value="QUEUOSINE PRECURSOR TRANSPORTER-RELATED"/>
    <property type="match status" value="1"/>
</dbReference>
<sequence length="200" mass="22272">MSQVQDTHFSGMQFEAIRPHQRLIALAIMCALVAASNYFVQPQFHINDWLTLGAVTYPVTFLVTDLMNRRFGPQAARRIVYWGFAAALIVSIYLSTPRIALASGTAFLLAHVLDIFVFHRLRQQAWWLAPLLAGVLASVIDTFVFFAVAFVGTGVPWFTLTLGDLLLKVSLSIMLLAPFRALMWNLGTAKPKKNMVVSSD</sequence>
<comment type="caution">
    <text evidence="2">The sequence shown here is derived from an EMBL/GenBank/DDBJ whole genome shotgun (WGS) entry which is preliminary data.</text>
</comment>
<keyword evidence="3" id="KW-1185">Reference proteome</keyword>
<dbReference type="AlphaFoldDB" id="A0A096APE0"/>
<evidence type="ECO:0000313" key="2">
    <source>
        <dbReference type="EMBL" id="KGF32497.1"/>
    </source>
</evidence>
<dbReference type="GO" id="GO:0005886">
    <property type="term" value="C:plasma membrane"/>
    <property type="evidence" value="ECO:0007669"/>
    <property type="project" value="UniProtKB-SubCell"/>
</dbReference>
<keyword evidence="1" id="KW-1133">Transmembrane helix</keyword>
<feature type="transmembrane region" description="Helical" evidence="1">
    <location>
        <begin position="101"/>
        <end position="118"/>
    </location>
</feature>
<keyword evidence="1" id="KW-0997">Cell inner membrane</keyword>
<gene>
    <name evidence="2" type="ORF">HMPREF2130_00700</name>
</gene>
<comment type="function">
    <text evidence="1">Involved in the import of queuosine (Q) precursors, required for Q precursor salvage.</text>
</comment>